<dbReference type="SUPFAM" id="SSF49854">
    <property type="entry name" value="Spermadhesin, CUB domain"/>
    <property type="match status" value="2"/>
</dbReference>
<gene>
    <name evidence="6" type="ORF">G5I_07505</name>
</gene>
<dbReference type="EMBL" id="GL888243">
    <property type="protein sequence ID" value="EGI63926.1"/>
    <property type="molecule type" value="Genomic_DNA"/>
</dbReference>
<keyword evidence="1" id="KW-0677">Repeat</keyword>
<organism evidence="7">
    <name type="scientific">Acromyrmex echinatior</name>
    <name type="common">Panamanian leafcutter ant</name>
    <name type="synonym">Acromyrmex octospinosus echinatior</name>
    <dbReference type="NCBI Taxonomy" id="103372"/>
    <lineage>
        <taxon>Eukaryota</taxon>
        <taxon>Metazoa</taxon>
        <taxon>Ecdysozoa</taxon>
        <taxon>Arthropoda</taxon>
        <taxon>Hexapoda</taxon>
        <taxon>Insecta</taxon>
        <taxon>Pterygota</taxon>
        <taxon>Neoptera</taxon>
        <taxon>Endopterygota</taxon>
        <taxon>Hymenoptera</taxon>
        <taxon>Apocrita</taxon>
        <taxon>Aculeata</taxon>
        <taxon>Formicoidea</taxon>
        <taxon>Formicidae</taxon>
        <taxon>Myrmicinae</taxon>
        <taxon>Acromyrmex</taxon>
    </lineage>
</organism>
<evidence type="ECO:0000256" key="4">
    <source>
        <dbReference type="SAM" id="MobiDB-lite"/>
    </source>
</evidence>
<feature type="non-terminal residue" evidence="6">
    <location>
        <position position="1"/>
    </location>
</feature>
<sequence length="562" mass="63000">VIFPTFWWILTTTANIIRNDDICGSYNGRRLYLELDERSILYAKNVTFVKNLSRQLVPRPYATTINSSHYHCSLELVTCPSCVIVLTFKNIALPNNCDGGIVMDSPCRCDYVWLSEPPYEEVSGTPFCGLYAPITYRSSTRTLSITLFYNQSHRHAFTIEYMAEKNRLHLKGTEMTSRASTKGLNGTGGGVLMSPFFPARYPPDLGLEYIITCPSEIPSCRIRLLFSDFQLATVSIIEFYDWNGQRLDVSSGARFRPPVIVSSGSSLLIRFYANGGTGLGYKAFYSFVIGHTYDKSVQPITDCGGYVENLGGTITMMNMVGRGVKIYDCVWLIRPPKNFLHMKTHIYLKVVSFAGMDGTRIDEISIPDDPPGYEAPPDYEEVAKLALSKKTQCLKCDRTFNRNFSNQHEVANSSTYLVMEGSSNDHSNQTTPITSENNQRALRIPESPPPPYITPPGTILRNIANLSTSMKQICPVRLRCSARYPQASSSNRPPSNGPSLFMNAETLDTYQTDCIASGTNQQFQNLPKDRIVREVVEEDTTVALQENNGHVSEEDYEELVNK</sequence>
<evidence type="ECO:0000313" key="6">
    <source>
        <dbReference type="EMBL" id="EGI63926.1"/>
    </source>
</evidence>
<comment type="caution">
    <text evidence="3">Lacks conserved residue(s) required for the propagation of feature annotation.</text>
</comment>
<dbReference type="SMART" id="SM00042">
    <property type="entry name" value="CUB"/>
    <property type="match status" value="1"/>
</dbReference>
<feature type="region of interest" description="Disordered" evidence="4">
    <location>
        <begin position="420"/>
        <end position="454"/>
    </location>
</feature>
<dbReference type="Proteomes" id="UP000007755">
    <property type="component" value="Unassembled WGS sequence"/>
</dbReference>
<dbReference type="CDD" id="cd00041">
    <property type="entry name" value="CUB"/>
    <property type="match status" value="1"/>
</dbReference>
<keyword evidence="7" id="KW-1185">Reference proteome</keyword>
<reference evidence="6" key="1">
    <citation type="submission" date="2011-02" db="EMBL/GenBank/DDBJ databases">
        <title>The genome of the leaf-cutting ant Acromyrmex echinatior suggests key adaptations to social evolution and fungus farming.</title>
        <authorList>
            <person name="Nygaard S."/>
            <person name="Zhang G."/>
        </authorList>
    </citation>
    <scope>NUCLEOTIDE SEQUENCE</scope>
</reference>
<evidence type="ECO:0000313" key="7">
    <source>
        <dbReference type="Proteomes" id="UP000007755"/>
    </source>
</evidence>
<keyword evidence="2" id="KW-1015">Disulfide bond</keyword>
<dbReference type="FunCoup" id="F4WNZ5">
    <property type="interactions" value="10"/>
</dbReference>
<name>F4WNZ5_ACREC</name>
<feature type="domain" description="CUB" evidence="5">
    <location>
        <begin position="180"/>
        <end position="288"/>
    </location>
</feature>
<dbReference type="PANTHER" id="PTHR24251">
    <property type="entry name" value="OVOCHYMASE-RELATED"/>
    <property type="match status" value="1"/>
</dbReference>
<dbReference type="OrthoDB" id="19606at2759"/>
<evidence type="ECO:0000256" key="2">
    <source>
        <dbReference type="ARBA" id="ARBA00023157"/>
    </source>
</evidence>
<evidence type="ECO:0000259" key="5">
    <source>
        <dbReference type="PROSITE" id="PS01180"/>
    </source>
</evidence>
<feature type="compositionally biased region" description="Polar residues" evidence="4">
    <location>
        <begin position="420"/>
        <end position="440"/>
    </location>
</feature>
<protein>
    <submittedName>
        <fullName evidence="6">Neuropilin and tolloid-like protein 1</fullName>
    </submittedName>
</protein>
<evidence type="ECO:0000256" key="3">
    <source>
        <dbReference type="PROSITE-ProRule" id="PRU00059"/>
    </source>
</evidence>
<proteinExistence type="predicted"/>
<dbReference type="PROSITE" id="PS01180">
    <property type="entry name" value="CUB"/>
    <property type="match status" value="1"/>
</dbReference>
<dbReference type="eggNOG" id="KOG1215">
    <property type="taxonomic scope" value="Eukaryota"/>
</dbReference>
<evidence type="ECO:0000256" key="1">
    <source>
        <dbReference type="ARBA" id="ARBA00022737"/>
    </source>
</evidence>
<dbReference type="AlphaFoldDB" id="F4WNZ5"/>
<dbReference type="InParanoid" id="F4WNZ5"/>
<dbReference type="Gene3D" id="2.60.120.290">
    <property type="entry name" value="Spermadhesin, CUB domain"/>
    <property type="match status" value="2"/>
</dbReference>
<accession>F4WNZ5</accession>
<dbReference type="InterPro" id="IPR000859">
    <property type="entry name" value="CUB_dom"/>
</dbReference>
<dbReference type="InterPro" id="IPR035914">
    <property type="entry name" value="Sperma_CUB_dom_sf"/>
</dbReference>